<dbReference type="Proteomes" id="UP000678393">
    <property type="component" value="Unassembled WGS sequence"/>
</dbReference>
<protein>
    <recommendedName>
        <fullName evidence="2">Fibrinogen C-terminal domain-containing protein</fullName>
    </recommendedName>
</protein>
<dbReference type="GO" id="GO:0005615">
    <property type="term" value="C:extracellular space"/>
    <property type="evidence" value="ECO:0007669"/>
    <property type="project" value="TreeGrafter"/>
</dbReference>
<accession>A0A8S3YLI0</accession>
<dbReference type="AlphaFoldDB" id="A0A8S3YLI0"/>
<dbReference type="PROSITE" id="PS00514">
    <property type="entry name" value="FIBRINOGEN_C_1"/>
    <property type="match status" value="1"/>
</dbReference>
<dbReference type="InterPro" id="IPR050373">
    <property type="entry name" value="Fibrinogen_C-term_domain"/>
</dbReference>
<keyword evidence="1" id="KW-1015">Disulfide bond</keyword>
<sequence>MCVSSFKCTHDNAFFPVTPQRRFKGDVNFYRGWTDYKNGFGTPDTDFWLGLDSIHNLTSQGYTDLRIDLRLHNTRYFAQYSNFSVGPASSSYQLSLGQYYGTAGDSLKIHNGSLFSTFDVDNDKHAANCAQLYHGAWWFVNCYHSNLNGLWGSNSHSGVVWRDLGSAQSLTFTEMKLRRP</sequence>
<feature type="domain" description="Fibrinogen C-terminal" evidence="2">
    <location>
        <begin position="1"/>
        <end position="180"/>
    </location>
</feature>
<dbReference type="EMBL" id="CAJHNH020000224">
    <property type="protein sequence ID" value="CAG5116201.1"/>
    <property type="molecule type" value="Genomic_DNA"/>
</dbReference>
<reference evidence="3" key="1">
    <citation type="submission" date="2021-04" db="EMBL/GenBank/DDBJ databases">
        <authorList>
            <consortium name="Molecular Ecology Group"/>
        </authorList>
    </citation>
    <scope>NUCLEOTIDE SEQUENCE</scope>
</reference>
<dbReference type="SMART" id="SM00186">
    <property type="entry name" value="FBG"/>
    <property type="match status" value="1"/>
</dbReference>
<comment type="caution">
    <text evidence="3">The sequence shown here is derived from an EMBL/GenBank/DDBJ whole genome shotgun (WGS) entry which is preliminary data.</text>
</comment>
<dbReference type="SUPFAM" id="SSF56496">
    <property type="entry name" value="Fibrinogen C-terminal domain-like"/>
    <property type="match status" value="1"/>
</dbReference>
<dbReference type="InterPro" id="IPR002181">
    <property type="entry name" value="Fibrinogen_a/b/g_C_dom"/>
</dbReference>
<evidence type="ECO:0000256" key="1">
    <source>
        <dbReference type="ARBA" id="ARBA00023157"/>
    </source>
</evidence>
<gene>
    <name evidence="3" type="ORF">CUNI_LOCUS1759</name>
</gene>
<evidence type="ECO:0000259" key="2">
    <source>
        <dbReference type="PROSITE" id="PS51406"/>
    </source>
</evidence>
<organism evidence="3 4">
    <name type="scientific">Candidula unifasciata</name>
    <dbReference type="NCBI Taxonomy" id="100452"/>
    <lineage>
        <taxon>Eukaryota</taxon>
        <taxon>Metazoa</taxon>
        <taxon>Spiralia</taxon>
        <taxon>Lophotrochozoa</taxon>
        <taxon>Mollusca</taxon>
        <taxon>Gastropoda</taxon>
        <taxon>Heterobranchia</taxon>
        <taxon>Euthyneura</taxon>
        <taxon>Panpulmonata</taxon>
        <taxon>Eupulmonata</taxon>
        <taxon>Stylommatophora</taxon>
        <taxon>Helicina</taxon>
        <taxon>Helicoidea</taxon>
        <taxon>Geomitridae</taxon>
        <taxon>Candidula</taxon>
    </lineage>
</organism>
<dbReference type="OrthoDB" id="6121324at2759"/>
<dbReference type="InterPro" id="IPR020837">
    <property type="entry name" value="Fibrinogen_CS"/>
</dbReference>
<dbReference type="InterPro" id="IPR014716">
    <property type="entry name" value="Fibrinogen_a/b/g_C_1"/>
</dbReference>
<dbReference type="InterPro" id="IPR036056">
    <property type="entry name" value="Fibrinogen-like_C"/>
</dbReference>
<dbReference type="PANTHER" id="PTHR19143">
    <property type="entry name" value="FIBRINOGEN/TENASCIN/ANGIOPOEITIN"/>
    <property type="match status" value="1"/>
</dbReference>
<dbReference type="Pfam" id="PF00147">
    <property type="entry name" value="Fibrinogen_C"/>
    <property type="match status" value="1"/>
</dbReference>
<evidence type="ECO:0000313" key="4">
    <source>
        <dbReference type="Proteomes" id="UP000678393"/>
    </source>
</evidence>
<dbReference type="CDD" id="cd00087">
    <property type="entry name" value="FReD"/>
    <property type="match status" value="1"/>
</dbReference>
<proteinExistence type="predicted"/>
<evidence type="ECO:0000313" key="3">
    <source>
        <dbReference type="EMBL" id="CAG5116201.1"/>
    </source>
</evidence>
<dbReference type="Gene3D" id="3.90.215.10">
    <property type="entry name" value="Gamma Fibrinogen, chain A, domain 1"/>
    <property type="match status" value="1"/>
</dbReference>
<keyword evidence="4" id="KW-1185">Reference proteome</keyword>
<dbReference type="PROSITE" id="PS51406">
    <property type="entry name" value="FIBRINOGEN_C_2"/>
    <property type="match status" value="1"/>
</dbReference>
<name>A0A8S3YLI0_9EUPU</name>